<dbReference type="CDD" id="cd08760">
    <property type="entry name" value="Cyt_b561_FRRS1_like"/>
    <property type="match status" value="1"/>
</dbReference>
<evidence type="ECO:0000256" key="8">
    <source>
        <dbReference type="ARBA" id="ARBA00022989"/>
    </source>
</evidence>
<feature type="transmembrane region" description="Helical" evidence="13">
    <location>
        <begin position="533"/>
        <end position="551"/>
    </location>
</feature>
<feature type="domain" description="Cytochrome b561" evidence="15">
    <location>
        <begin position="452"/>
        <end position="586"/>
    </location>
</feature>
<dbReference type="InterPro" id="IPR006593">
    <property type="entry name" value="Cyt_b561/ferric_Rdtase_TM"/>
</dbReference>
<organism evidence="16 17">
    <name type="scientific">Orchesella dallaii</name>
    <dbReference type="NCBI Taxonomy" id="48710"/>
    <lineage>
        <taxon>Eukaryota</taxon>
        <taxon>Metazoa</taxon>
        <taxon>Ecdysozoa</taxon>
        <taxon>Arthropoda</taxon>
        <taxon>Hexapoda</taxon>
        <taxon>Collembola</taxon>
        <taxon>Entomobryomorpha</taxon>
        <taxon>Entomobryoidea</taxon>
        <taxon>Orchesellidae</taxon>
        <taxon>Orchesellinae</taxon>
        <taxon>Orchesella</taxon>
    </lineage>
</organism>
<keyword evidence="8 13" id="KW-1133">Transmembrane helix</keyword>
<dbReference type="PANTHER" id="PTHR15422:SF24">
    <property type="entry name" value="DOMON RELATED DOMAIN-CONTAINING PROTEIN"/>
    <property type="match status" value="1"/>
</dbReference>
<keyword evidence="3" id="KW-0813">Transport</keyword>
<dbReference type="InterPro" id="IPR045150">
    <property type="entry name" value="CYB561D1/2"/>
</dbReference>
<dbReference type="EC" id="7.2.1.3" evidence="11"/>
<feature type="region of interest" description="Disordered" evidence="12">
    <location>
        <begin position="61"/>
        <end position="81"/>
    </location>
</feature>
<feature type="transmembrane region" description="Helical" evidence="13">
    <location>
        <begin position="454"/>
        <end position="475"/>
    </location>
</feature>
<feature type="transmembrane region" description="Helical" evidence="13">
    <location>
        <begin position="671"/>
        <end position="690"/>
    </location>
</feature>
<evidence type="ECO:0000256" key="13">
    <source>
        <dbReference type="SAM" id="Phobius"/>
    </source>
</evidence>
<feature type="chain" id="PRO_5046610256" description="ascorbate ferrireductase (transmembrane)" evidence="14">
    <location>
        <begin position="27"/>
        <end position="723"/>
    </location>
</feature>
<dbReference type="PANTHER" id="PTHR15422">
    <property type="entry name" value="OS05G0565100 PROTEIN"/>
    <property type="match status" value="1"/>
</dbReference>
<feature type="transmembrane region" description="Helical" evidence="13">
    <location>
        <begin position="613"/>
        <end position="638"/>
    </location>
</feature>
<keyword evidence="17" id="KW-1185">Reference proteome</keyword>
<comment type="caution">
    <text evidence="16">The sequence shown here is derived from an EMBL/GenBank/DDBJ whole genome shotgun (WGS) entry which is preliminary data.</text>
</comment>
<evidence type="ECO:0000256" key="5">
    <source>
        <dbReference type="ARBA" id="ARBA00022692"/>
    </source>
</evidence>
<keyword evidence="10 13" id="KW-0472">Membrane</keyword>
<keyword evidence="9" id="KW-0408">Iron</keyword>
<feature type="transmembrane region" description="Helical" evidence="13">
    <location>
        <begin position="487"/>
        <end position="513"/>
    </location>
</feature>
<evidence type="ECO:0000259" key="15">
    <source>
        <dbReference type="SMART" id="SM00665"/>
    </source>
</evidence>
<dbReference type="EMBL" id="CAXLJM020000043">
    <property type="protein sequence ID" value="CAL8110296.1"/>
    <property type="molecule type" value="Genomic_DNA"/>
</dbReference>
<keyword evidence="6" id="KW-0479">Metal-binding</keyword>
<evidence type="ECO:0000256" key="3">
    <source>
        <dbReference type="ARBA" id="ARBA00022448"/>
    </source>
</evidence>
<comment type="subcellular location">
    <subcellularLocation>
        <location evidence="2">Membrane</location>
        <topology evidence="2">Multi-pass membrane protein</topology>
    </subcellularLocation>
</comment>
<feature type="transmembrane region" description="Helical" evidence="13">
    <location>
        <begin position="563"/>
        <end position="588"/>
    </location>
</feature>
<evidence type="ECO:0000256" key="14">
    <source>
        <dbReference type="SAM" id="SignalP"/>
    </source>
</evidence>
<evidence type="ECO:0000256" key="9">
    <source>
        <dbReference type="ARBA" id="ARBA00023004"/>
    </source>
</evidence>
<keyword evidence="14" id="KW-0732">Signal</keyword>
<evidence type="ECO:0000256" key="12">
    <source>
        <dbReference type="SAM" id="MobiDB-lite"/>
    </source>
</evidence>
<evidence type="ECO:0000256" key="1">
    <source>
        <dbReference type="ARBA" id="ARBA00001970"/>
    </source>
</evidence>
<evidence type="ECO:0000256" key="4">
    <source>
        <dbReference type="ARBA" id="ARBA00022617"/>
    </source>
</evidence>
<dbReference type="Proteomes" id="UP001642540">
    <property type="component" value="Unassembled WGS sequence"/>
</dbReference>
<reference evidence="16 17" key="1">
    <citation type="submission" date="2024-08" db="EMBL/GenBank/DDBJ databases">
        <authorList>
            <person name="Cucini C."/>
            <person name="Frati F."/>
        </authorList>
    </citation>
    <scope>NUCLEOTIDE SEQUENCE [LARGE SCALE GENOMIC DNA]</scope>
</reference>
<name>A0ABP1QQV0_9HEXA</name>
<gene>
    <name evidence="16" type="ORF">ODALV1_LOCUS14125</name>
</gene>
<comment type="cofactor">
    <cofactor evidence="1">
        <name>heme b</name>
        <dbReference type="ChEBI" id="CHEBI:60344"/>
    </cofactor>
</comment>
<evidence type="ECO:0000256" key="11">
    <source>
        <dbReference type="ARBA" id="ARBA00024225"/>
    </source>
</evidence>
<evidence type="ECO:0000313" key="16">
    <source>
        <dbReference type="EMBL" id="CAL8110296.1"/>
    </source>
</evidence>
<protein>
    <recommendedName>
        <fullName evidence="11">ascorbate ferrireductase (transmembrane)</fullName>
        <ecNumber evidence="11">7.2.1.3</ecNumber>
    </recommendedName>
</protein>
<accession>A0ABP1QQV0</accession>
<evidence type="ECO:0000256" key="2">
    <source>
        <dbReference type="ARBA" id="ARBA00004141"/>
    </source>
</evidence>
<dbReference type="SMART" id="SM00665">
    <property type="entry name" value="B561"/>
    <property type="match status" value="1"/>
</dbReference>
<keyword evidence="5 13" id="KW-0812">Transmembrane</keyword>
<evidence type="ECO:0000256" key="7">
    <source>
        <dbReference type="ARBA" id="ARBA00022982"/>
    </source>
</evidence>
<dbReference type="Gene3D" id="1.20.120.1770">
    <property type="match status" value="1"/>
</dbReference>
<evidence type="ECO:0000256" key="6">
    <source>
        <dbReference type="ARBA" id="ARBA00022723"/>
    </source>
</evidence>
<feature type="signal peptide" evidence="14">
    <location>
        <begin position="1"/>
        <end position="26"/>
    </location>
</feature>
<evidence type="ECO:0000313" key="17">
    <source>
        <dbReference type="Proteomes" id="UP001642540"/>
    </source>
</evidence>
<evidence type="ECO:0000256" key="10">
    <source>
        <dbReference type="ARBA" id="ARBA00023136"/>
    </source>
</evidence>
<keyword evidence="7" id="KW-0249">Electron transport</keyword>
<keyword evidence="4" id="KW-0349">Heme</keyword>
<sequence>MDRFSKIGVLIFILWMWLTPHEYCSSQSPSEPAVNSMCVARGGNPEDFFTLGQRLLMARRDNTGDTLTRPGDSVESGNKHSPSDTIHVRMFAMRRHNGNHYLSGWLLIELRTHTDLNPEGKWFNREMFAQMEDENGNAVGELENNYHHYCNVNAKPPHDKWDTDEMYPPCGQVAPSATKVSNTLSFTLWTLVVNAEERAVLKDFYISRLKHTGPSMFFKFSHTSCNKPEKIRLRVYVRSTDEHNADNTWHYGTLRSNWMKVNWTGAADILHVGESLECFGRLVYLSNSNGPVEDVTEIPWIEKVEPTIPFKEEYTNQDIVRTKKFCKAVRFKVGMDVSAVPSFAGRCLKHDEYSVSRNNKHECTAGATADPSFMKYSEYLKKRMSCMKISRCPCQCKATLEVYQLGTGDPFCPDFPEKPTPQPDGTPPPKPLTIGYTTEGKAGKPIMEHRKLHGIVMLVVTLSFVPISIILSRYFKETWIQRAHLQVLHVWYLVHVALTFMTLCMYLVGSIAIMRSIKVMGRSLVTSSMYHKLLGTGTILLFAGTVLIGSFRHVQNSAFRKIMMITHALLGFLYYFLGILTAITSSWIPGSPSSDDTECIDSPKFMENSTWTFMPYLVGWVGVDLIFHIVFTVLQCVADKSSEYKRPMYFPLVPILKGEETHDTKGKPIRVLLFLIYCGINLGITFMLVVKIISTSKAGCGYGPTTCTHSDINTPLGMDICGI</sequence>
<proteinExistence type="predicted"/>